<dbReference type="HOGENOM" id="CLU_769337_0_0_6"/>
<evidence type="ECO:0000256" key="1">
    <source>
        <dbReference type="SAM" id="Phobius"/>
    </source>
</evidence>
<feature type="transmembrane region" description="Helical" evidence="1">
    <location>
        <begin position="246"/>
        <end position="267"/>
    </location>
</feature>
<evidence type="ECO:0000313" key="3">
    <source>
        <dbReference type="Proteomes" id="UP000016714"/>
    </source>
</evidence>
<evidence type="ECO:0000313" key="2">
    <source>
        <dbReference type="EMBL" id="AGV18223.1"/>
    </source>
</evidence>
<keyword evidence="1" id="KW-1133">Transmembrane helix</keyword>
<dbReference type="InterPro" id="IPR049458">
    <property type="entry name" value="EpsG-like"/>
</dbReference>
<dbReference type="EMBL" id="CP006718">
    <property type="protein sequence ID" value="AGV18223.1"/>
    <property type="molecule type" value="Genomic_DNA"/>
</dbReference>
<feature type="transmembrane region" description="Helical" evidence="1">
    <location>
        <begin position="279"/>
        <end position="301"/>
    </location>
</feature>
<reference evidence="2 3" key="1">
    <citation type="journal article" date="2015" name="Genome Announc.">
        <title>Complete genome sequence of Vibrio alginolyticus ATCC 17749.</title>
        <authorList>
            <person name="Liu X.F."/>
            <person name="Cao Y."/>
            <person name="Zhang H.L."/>
            <person name="Chen Y.J."/>
            <person name="Hu C.J."/>
        </authorList>
    </citation>
    <scope>NUCLEOTIDE SEQUENCE [LARGE SCALE GENOMIC DNA]</scope>
    <source>
        <strain evidence="3">ATCC 17749 / DSM 2171 / NBRC 15630 / NCIMB 1903 / NCTC 12160 / XII-53</strain>
    </source>
</reference>
<dbReference type="RefSeq" id="WP_005379486.1">
    <property type="nucleotide sequence ID" value="NC_022349.1"/>
</dbReference>
<feature type="transmembrane region" description="Helical" evidence="1">
    <location>
        <begin position="201"/>
        <end position="226"/>
    </location>
</feature>
<dbReference type="AlphaFoldDB" id="A0A2I3CE22"/>
<feature type="transmembrane region" description="Helical" evidence="1">
    <location>
        <begin position="331"/>
        <end position="351"/>
    </location>
</feature>
<feature type="transmembrane region" description="Helical" evidence="1">
    <location>
        <begin position="307"/>
        <end position="324"/>
    </location>
</feature>
<sequence length="360" mass="41195">MAIYFFPFFLIMFFSIISVNRSQSVINLSPALYILLVLFVGIRYASVDYFNYEEIYYYVDNVSEMGFPNYIPSSGEKPTESLYAFLTLFIKSFGGSFELFVFFIASISIGIKLYAFKKMSNFFYLSVLLYIAIWMRADLGQIRNGLSSAITLMAVYYLYHSRKLIFTLAATSSLLVHIAAVLSFLLIFMKKLARPWMLSSVLAASFVMAAAGGFGMTIVLYIAEFMGLGNEFRLVRYMDSKFAESYSIFGGTVLVHLLISVLILLFYKRLVKVNKYNSILIPMYVYGFSMMLFFIDYGIMFARIKDLFCTPASIIILPSIVLIFHRRSRPLIYLSLIAFSALMFVTTVQNAEPYQTIIFN</sequence>
<proteinExistence type="predicted"/>
<feature type="transmembrane region" description="Helical" evidence="1">
    <location>
        <begin position="31"/>
        <end position="50"/>
    </location>
</feature>
<protein>
    <submittedName>
        <fullName evidence="2">Putative capsule biosynthesis protein</fullName>
    </submittedName>
</protein>
<organism evidence="2 3">
    <name type="scientific">Vibrio alginolyticus (strain ATCC 17749 / DSM 2171 / NBRC 15630 / NCIMB 1903 / NCTC 12160 / XII-53)</name>
    <dbReference type="NCBI Taxonomy" id="1219076"/>
    <lineage>
        <taxon>Bacteria</taxon>
        <taxon>Pseudomonadati</taxon>
        <taxon>Pseudomonadota</taxon>
        <taxon>Gammaproteobacteria</taxon>
        <taxon>Vibrionales</taxon>
        <taxon>Vibrionaceae</taxon>
        <taxon>Vibrio</taxon>
    </lineage>
</organism>
<dbReference type="KEGG" id="vag:N646_2411"/>
<keyword evidence="1" id="KW-0812">Transmembrane</keyword>
<dbReference type="Proteomes" id="UP000016714">
    <property type="component" value="Chromosome 1"/>
</dbReference>
<dbReference type="Pfam" id="PF14897">
    <property type="entry name" value="EpsG"/>
    <property type="match status" value="1"/>
</dbReference>
<feature type="transmembrane region" description="Helical" evidence="1">
    <location>
        <begin position="119"/>
        <end position="135"/>
    </location>
</feature>
<accession>A0A2I3CE22</accession>
<name>A0A2I3CE22_VIBAX</name>
<feature type="transmembrane region" description="Helical" evidence="1">
    <location>
        <begin position="165"/>
        <end position="189"/>
    </location>
</feature>
<feature type="transmembrane region" description="Helical" evidence="1">
    <location>
        <begin position="82"/>
        <end position="107"/>
    </location>
</feature>
<gene>
    <name evidence="2" type="ORF">N646_2411</name>
</gene>
<keyword evidence="1" id="KW-0472">Membrane</keyword>